<dbReference type="InterPro" id="IPR046744">
    <property type="entry name" value="DUF6794"/>
</dbReference>
<sequence length="95" mass="10612">MGNNWSSIHRDVLHSPVTVAEAVARLLLVLEEKDQLTIAAMEPNNLIDLHFGLGLAIRNAYDLHNPDNPLLLECATSHPDDAALFIIHALWQRLQ</sequence>
<evidence type="ECO:0000313" key="2">
    <source>
        <dbReference type="EMBL" id="OAI06218.1"/>
    </source>
</evidence>
<evidence type="ECO:0000313" key="3">
    <source>
        <dbReference type="Proteomes" id="UP000078090"/>
    </source>
</evidence>
<organism evidence="2 3">
    <name type="scientific">Methylomonas methanica</name>
    <dbReference type="NCBI Taxonomy" id="421"/>
    <lineage>
        <taxon>Bacteria</taxon>
        <taxon>Pseudomonadati</taxon>
        <taxon>Pseudomonadota</taxon>
        <taxon>Gammaproteobacteria</taxon>
        <taxon>Methylococcales</taxon>
        <taxon>Methylococcaceae</taxon>
        <taxon>Methylomonas</taxon>
    </lineage>
</organism>
<evidence type="ECO:0000259" key="1">
    <source>
        <dbReference type="Pfam" id="PF20594"/>
    </source>
</evidence>
<proteinExistence type="predicted"/>
<dbReference type="OrthoDB" id="8781471at2"/>
<reference evidence="3" key="1">
    <citation type="submission" date="2016-03" db="EMBL/GenBank/DDBJ databases">
        <authorList>
            <person name="Heylen K."/>
            <person name="De Vos P."/>
            <person name="Vekeman B."/>
        </authorList>
    </citation>
    <scope>NUCLEOTIDE SEQUENCE [LARGE SCALE GENOMIC DNA]</scope>
    <source>
        <strain evidence="3">R-45363</strain>
    </source>
</reference>
<dbReference type="AlphaFoldDB" id="A0A177MK86"/>
<comment type="caution">
    <text evidence="2">The sequence shown here is derived from an EMBL/GenBank/DDBJ whole genome shotgun (WGS) entry which is preliminary data.</text>
</comment>
<protein>
    <recommendedName>
        <fullName evidence="1">DUF6794 domain-containing protein</fullName>
    </recommendedName>
</protein>
<dbReference type="EMBL" id="LUUG01000060">
    <property type="protein sequence ID" value="OAI06218.1"/>
    <property type="molecule type" value="Genomic_DNA"/>
</dbReference>
<gene>
    <name evidence="2" type="ORF">A1332_01565</name>
</gene>
<feature type="domain" description="DUF6794" evidence="1">
    <location>
        <begin position="16"/>
        <end position="94"/>
    </location>
</feature>
<dbReference type="Proteomes" id="UP000078090">
    <property type="component" value="Unassembled WGS sequence"/>
</dbReference>
<dbReference type="Pfam" id="PF20594">
    <property type="entry name" value="DUF6794"/>
    <property type="match status" value="1"/>
</dbReference>
<name>A0A177MK86_METMH</name>
<accession>A0A177MK86</accession>